<keyword evidence="1" id="KW-0732">Signal</keyword>
<dbReference type="InterPro" id="IPR051922">
    <property type="entry name" value="Bact_Sporulation_Assoc"/>
</dbReference>
<gene>
    <name evidence="2" type="ORF">FQ330_10575</name>
</gene>
<comment type="caution">
    <text evidence="2">The sequence shown here is derived from an EMBL/GenBank/DDBJ whole genome shotgun (WGS) entry which is preliminary data.</text>
</comment>
<dbReference type="Proteomes" id="UP000323221">
    <property type="component" value="Unassembled WGS sequence"/>
</dbReference>
<dbReference type="AlphaFoldDB" id="A0A5M8QBL7"/>
<dbReference type="InterPro" id="IPR007253">
    <property type="entry name" value="Cell_wall-bd_2"/>
</dbReference>
<feature type="chain" id="PRO_5039643108" evidence="1">
    <location>
        <begin position="31"/>
        <end position="532"/>
    </location>
</feature>
<dbReference type="PANTHER" id="PTHR30032">
    <property type="entry name" value="N-ACETYLMURAMOYL-L-ALANINE AMIDASE-RELATED"/>
    <property type="match status" value="1"/>
</dbReference>
<evidence type="ECO:0000313" key="2">
    <source>
        <dbReference type="EMBL" id="KAA6432206.1"/>
    </source>
</evidence>
<dbReference type="OrthoDB" id="5116373at2"/>
<dbReference type="RefSeq" id="WP_146357387.1">
    <property type="nucleotide sequence ID" value="NZ_VOIR01000015.1"/>
</dbReference>
<sequence>MLPLAARTAMRALVALAASLALVATGLTTAAAPAEAVTTDRYAGSDRYATSVTISRNTDAGAIVFLANGQKFPDALSAGPVVAAERGHLLLTKPNELPSIVAQRIAEIAPSEVVVVGSEASVSAGVAASAAAISGATLTRIGGANRVETSLMLMDRLLETGPVETVWVASGFNFPDALVAASVAGRERAAVVLDHHGSSTAAARGWLEAVAPYVGGRDVNIAGGAPSVSAADETGIRSSGVRSVTRYAGDSRYTTARAINDAFAQYPAEPTMLLATGKNFPDALAGAVHAALRGIPMYLTPDACNAQVVSMLSGEAAERGISQVIGLGSGATVSDHALSLQPCPRTLPELIGDEYGRFSARTFSGSGDRVIDLGMGIAYGQIRATMPADDINQITALDAGRDMVDLPLSFWGSYSGTSLLATYSEDSPARYLEVKSRGSWTIEVRDLTSAPVLSSSASGTTDGVYLYGGSARTIEGSHRGEGLFEVRELYGDGWMGWPISNCCDAYTGAGSMHAGPSVIAVTAEAPWSVTLR</sequence>
<accession>A0A5M8QBL7</accession>
<dbReference type="Gene3D" id="3.40.50.12090">
    <property type="match status" value="1"/>
</dbReference>
<name>A0A5M8QBL7_9MICO</name>
<evidence type="ECO:0000256" key="1">
    <source>
        <dbReference type="SAM" id="SignalP"/>
    </source>
</evidence>
<evidence type="ECO:0000313" key="3">
    <source>
        <dbReference type="Proteomes" id="UP000323221"/>
    </source>
</evidence>
<dbReference type="PANTHER" id="PTHR30032:SF8">
    <property type="entry name" value="GERMINATION-SPECIFIC N-ACETYLMURAMOYL-L-ALANINE AMIDASE"/>
    <property type="match status" value="1"/>
</dbReference>
<proteinExistence type="predicted"/>
<dbReference type="Pfam" id="PF04122">
    <property type="entry name" value="CW_binding_2"/>
    <property type="match status" value="3"/>
</dbReference>
<protein>
    <submittedName>
        <fullName evidence="2">Cell wall-binding repeat-containing protein</fullName>
    </submittedName>
</protein>
<reference evidence="2 3" key="1">
    <citation type="submission" date="2019-08" db="EMBL/GenBank/DDBJ databases">
        <title>Agrococcus lahaulensis sp. nov., isolated from a cold desert of the Indian Himalayas.</title>
        <authorList>
            <person name="Qu J.H."/>
        </authorList>
    </citation>
    <scope>NUCLEOTIDE SEQUENCE [LARGE SCALE GENOMIC DNA]</scope>
    <source>
        <strain evidence="2 3">NS18</strain>
    </source>
</reference>
<dbReference type="EMBL" id="VOIR01000015">
    <property type="protein sequence ID" value="KAA6432206.1"/>
    <property type="molecule type" value="Genomic_DNA"/>
</dbReference>
<keyword evidence="3" id="KW-1185">Reference proteome</keyword>
<feature type="signal peptide" evidence="1">
    <location>
        <begin position="1"/>
        <end position="30"/>
    </location>
</feature>
<organism evidence="2 3">
    <name type="scientific">Agrococcus sediminis</name>
    <dbReference type="NCBI Taxonomy" id="2599924"/>
    <lineage>
        <taxon>Bacteria</taxon>
        <taxon>Bacillati</taxon>
        <taxon>Actinomycetota</taxon>
        <taxon>Actinomycetes</taxon>
        <taxon>Micrococcales</taxon>
        <taxon>Microbacteriaceae</taxon>
        <taxon>Agrococcus</taxon>
    </lineage>
</organism>